<protein>
    <recommendedName>
        <fullName evidence="3">Ig-like domain-containing protein</fullName>
    </recommendedName>
</protein>
<organism evidence="1 2">
    <name type="scientific">Haliscomenobacter hydrossis (strain ATCC 27775 / DSM 1100 / LMG 10767 / O)</name>
    <dbReference type="NCBI Taxonomy" id="760192"/>
    <lineage>
        <taxon>Bacteria</taxon>
        <taxon>Pseudomonadati</taxon>
        <taxon>Bacteroidota</taxon>
        <taxon>Saprospiria</taxon>
        <taxon>Saprospirales</taxon>
        <taxon>Haliscomenobacteraceae</taxon>
        <taxon>Haliscomenobacter</taxon>
    </lineage>
</organism>
<name>F4KS77_HALH1</name>
<dbReference type="Proteomes" id="UP000008461">
    <property type="component" value="Chromosome"/>
</dbReference>
<dbReference type="eggNOG" id="COG2911">
    <property type="taxonomic scope" value="Bacteria"/>
</dbReference>
<dbReference type="AlphaFoldDB" id="F4KS77"/>
<dbReference type="RefSeq" id="WP_013766860.1">
    <property type="nucleotide sequence ID" value="NC_015510.1"/>
</dbReference>
<dbReference type="STRING" id="760192.Halhy_4481"/>
<reference key="2">
    <citation type="submission" date="2011-04" db="EMBL/GenBank/DDBJ databases">
        <title>Complete sequence of chromosome of Haliscomenobacter hydrossis DSM 1100.</title>
        <authorList>
            <consortium name="US DOE Joint Genome Institute (JGI-PGF)"/>
            <person name="Lucas S."/>
            <person name="Han J."/>
            <person name="Lapidus A."/>
            <person name="Bruce D."/>
            <person name="Goodwin L."/>
            <person name="Pitluck S."/>
            <person name="Peters L."/>
            <person name="Kyrpides N."/>
            <person name="Mavromatis K."/>
            <person name="Ivanova N."/>
            <person name="Ovchinnikova G."/>
            <person name="Pagani I."/>
            <person name="Daligault H."/>
            <person name="Detter J.C."/>
            <person name="Han C."/>
            <person name="Land M."/>
            <person name="Hauser L."/>
            <person name="Markowitz V."/>
            <person name="Cheng J.-F."/>
            <person name="Hugenholtz P."/>
            <person name="Woyke T."/>
            <person name="Wu D."/>
            <person name="Verbarg S."/>
            <person name="Frueling A."/>
            <person name="Brambilla E."/>
            <person name="Klenk H.-P."/>
            <person name="Eisen J.A."/>
        </authorList>
    </citation>
    <scope>NUCLEOTIDE SEQUENCE</scope>
    <source>
        <strain>DSM 1100</strain>
    </source>
</reference>
<accession>F4KS77</accession>
<dbReference type="Gene3D" id="2.60.40.740">
    <property type="match status" value="1"/>
</dbReference>
<dbReference type="EMBL" id="CP002691">
    <property type="protein sequence ID" value="AEE52322.1"/>
    <property type="molecule type" value="Genomic_DNA"/>
</dbReference>
<evidence type="ECO:0008006" key="3">
    <source>
        <dbReference type="Google" id="ProtNLM"/>
    </source>
</evidence>
<sequence>MKPTALRPLLVSVLFFVQLVWINAQTRLEPGDLAIIQVNANNNLCGNATADRVSFICFKDITAGTTIDITDNGWERSITGRWGNSEGFVRATRNGTTIPAGTVITFEFPPVGNNPYQAILPDANWNFTTHGSINVVNLNSGGDQFYFMQGGVWNQGTSAVGSFNHDAAYVGGRILFGFNTKTQWFNDDSPQESKLHPDVANCFKMAPTRNATDYIAYTGPMGSTTQLEWISRIADPNNWLTFGGCAALPALPARITIATSGIGMSCTTCQGCDTVSEVLTLRLPATGGPFVFEYSDGLDTFRIDSARNNDSIRLKIGETTVFFIVSVSDKNGCPVYSNFDRPVTITVTPGVSIQPIVDPVTACTGGNQQATFALTALDGQIRGNTALVVQWYRDAALQNSIVDPDQFVSGATTVYAITTDGVCRSQGTPIVLQLANPPSITVPAGDTICGGSCTTLPLTFQGKAPFILGYIVNEDGNIRPEGLVANTAQDSLVFCSTRPGRANILFSSIIDGNGCPGLINQSVAIFSQSGDTTRIFRNLCQGDQVIVNGTVYDQNRPSGTELLRTTLGCDSIVIVSLRFTPRPSGSISGDTTICGDGVGNLRFQLSGARTFNLIISNGNDTIPFLNVTNGTVLPVIIAQTSTFTLLSVQSTAGGCQVNPNSQVTITISKPVATARATSNFGRFNISCFGLSDGSATVDVQGGKAPFRYAWNNNANTQNINNLGPGTYQVVATDSAGCRALPVEVTLTEPDSLRFQFALDTAVCPGQKNELSILGITGAGGPYAYALDGAAFTPFSGALTISDLTSGIRRLRLRDGNNCIAERSIRVPASSALTMELGPNRSIFAGDSVLIKPQLNFNPASITWLPGSGFESLDSAGIIARPTTTTVFQLTVRSANGCVLRDNLTVLVEKRLRIFAPNVFSPNGDNQNDRFTLYYGPEVERIKTLHIFDRWGGMVFTAENLGNDESSGWDGSFKGQKAPIGAYVFVAEALLRTGKTEILRGSLTLVR</sequence>
<dbReference type="KEGG" id="hhy:Halhy_4481"/>
<dbReference type="OrthoDB" id="9765926at2"/>
<gene>
    <name evidence="1" type="ordered locus">Halhy_4481</name>
</gene>
<dbReference type="Pfam" id="PF13585">
    <property type="entry name" value="CHU_C"/>
    <property type="match status" value="1"/>
</dbReference>
<dbReference type="HOGENOM" id="CLU_298571_0_0_10"/>
<evidence type="ECO:0000313" key="1">
    <source>
        <dbReference type="EMBL" id="AEE52322.1"/>
    </source>
</evidence>
<keyword evidence="2" id="KW-1185">Reference proteome</keyword>
<dbReference type="NCBIfam" id="TIGR04131">
    <property type="entry name" value="Bac_Flav_CTERM"/>
    <property type="match status" value="1"/>
</dbReference>
<dbReference type="InterPro" id="IPR026341">
    <property type="entry name" value="T9SS_type_B"/>
</dbReference>
<reference evidence="1 2" key="1">
    <citation type="journal article" date="2011" name="Stand. Genomic Sci.">
        <title>Complete genome sequence of Haliscomenobacter hydrossis type strain (O).</title>
        <authorList>
            <consortium name="US DOE Joint Genome Institute (JGI-PGF)"/>
            <person name="Daligault H."/>
            <person name="Lapidus A."/>
            <person name="Zeytun A."/>
            <person name="Nolan M."/>
            <person name="Lucas S."/>
            <person name="Del Rio T.G."/>
            <person name="Tice H."/>
            <person name="Cheng J.F."/>
            <person name="Tapia R."/>
            <person name="Han C."/>
            <person name="Goodwin L."/>
            <person name="Pitluck S."/>
            <person name="Liolios K."/>
            <person name="Pagani I."/>
            <person name="Ivanova N."/>
            <person name="Huntemann M."/>
            <person name="Mavromatis K."/>
            <person name="Mikhailova N."/>
            <person name="Pati A."/>
            <person name="Chen A."/>
            <person name="Palaniappan K."/>
            <person name="Land M."/>
            <person name="Hauser L."/>
            <person name="Brambilla E.M."/>
            <person name="Rohde M."/>
            <person name="Verbarg S."/>
            <person name="Goker M."/>
            <person name="Bristow J."/>
            <person name="Eisen J.A."/>
            <person name="Markowitz V."/>
            <person name="Hugenholtz P."/>
            <person name="Kyrpides N.C."/>
            <person name="Klenk H.P."/>
            <person name="Woyke T."/>
        </authorList>
    </citation>
    <scope>NUCLEOTIDE SEQUENCE [LARGE SCALE GENOMIC DNA]</scope>
    <source>
        <strain evidence="2">ATCC 27775 / DSM 1100 / LMG 10767 / O</strain>
    </source>
</reference>
<evidence type="ECO:0000313" key="2">
    <source>
        <dbReference type="Proteomes" id="UP000008461"/>
    </source>
</evidence>
<proteinExistence type="predicted"/>
<dbReference type="Pfam" id="PF13573">
    <property type="entry name" value="SprB"/>
    <property type="match status" value="1"/>
</dbReference>
<dbReference type="InterPro" id="IPR025667">
    <property type="entry name" value="SprB_repeat"/>
</dbReference>